<feature type="transmembrane region" description="Helical" evidence="7">
    <location>
        <begin position="20"/>
        <end position="40"/>
    </location>
</feature>
<keyword evidence="8" id="KW-0966">Cell projection</keyword>
<dbReference type="EMBL" id="VDFU01000004">
    <property type="protein sequence ID" value="TNC51571.1"/>
    <property type="molecule type" value="Genomic_DNA"/>
</dbReference>
<evidence type="ECO:0000256" key="3">
    <source>
        <dbReference type="ARBA" id="ARBA00022475"/>
    </source>
</evidence>
<keyword evidence="4 7" id="KW-0812">Transmembrane</keyword>
<evidence type="ECO:0000256" key="5">
    <source>
        <dbReference type="ARBA" id="ARBA00022989"/>
    </source>
</evidence>
<dbReference type="AlphaFoldDB" id="A0A5C4N1B0"/>
<evidence type="ECO:0000256" key="6">
    <source>
        <dbReference type="ARBA" id="ARBA00023136"/>
    </source>
</evidence>
<keyword evidence="3" id="KW-1003">Cell membrane</keyword>
<keyword evidence="9" id="KW-1185">Reference proteome</keyword>
<reference evidence="8 9" key="1">
    <citation type="submission" date="2019-06" db="EMBL/GenBank/DDBJ databases">
        <title>YIM 131921 draft genome.</title>
        <authorList>
            <person name="Jiang L."/>
        </authorList>
    </citation>
    <scope>NUCLEOTIDE SEQUENCE [LARGE SCALE GENOMIC DNA]</scope>
    <source>
        <strain evidence="8 9">YIM 131921</strain>
    </source>
</reference>
<evidence type="ECO:0000313" key="9">
    <source>
        <dbReference type="Proteomes" id="UP000305887"/>
    </source>
</evidence>
<feature type="transmembrane region" description="Helical" evidence="7">
    <location>
        <begin position="187"/>
        <end position="206"/>
    </location>
</feature>
<keyword evidence="5 7" id="KW-1133">Transmembrane helix</keyword>
<evidence type="ECO:0000256" key="4">
    <source>
        <dbReference type="ARBA" id="ARBA00022692"/>
    </source>
</evidence>
<accession>A0A5C4N1B0</accession>
<dbReference type="PANTHER" id="PTHR30065">
    <property type="entry name" value="FLAGELLAR BIOSYNTHETIC PROTEIN FLIR"/>
    <property type="match status" value="1"/>
</dbReference>
<comment type="caution">
    <text evidence="8">The sequence shown here is derived from an EMBL/GenBank/DDBJ whole genome shotgun (WGS) entry which is preliminary data.</text>
</comment>
<name>A0A5C4N1B0_9RHOB</name>
<comment type="similarity">
    <text evidence="2">Belongs to the FliR/MopE/SpaR family.</text>
</comment>
<feature type="transmembrane region" description="Helical" evidence="7">
    <location>
        <begin position="78"/>
        <end position="100"/>
    </location>
</feature>
<keyword evidence="8" id="KW-0282">Flagellum</keyword>
<evidence type="ECO:0000256" key="2">
    <source>
        <dbReference type="ARBA" id="ARBA00009772"/>
    </source>
</evidence>
<keyword evidence="8" id="KW-0969">Cilium</keyword>
<dbReference type="PANTHER" id="PTHR30065:SF1">
    <property type="entry name" value="SURFACE PRESENTATION OF ANTIGENS PROTEIN SPAR"/>
    <property type="match status" value="1"/>
</dbReference>
<evidence type="ECO:0000256" key="7">
    <source>
        <dbReference type="SAM" id="Phobius"/>
    </source>
</evidence>
<feature type="transmembrane region" description="Helical" evidence="7">
    <location>
        <begin position="135"/>
        <end position="158"/>
    </location>
</feature>
<dbReference type="PRINTS" id="PR00953">
    <property type="entry name" value="TYPE3IMRPROT"/>
</dbReference>
<proteinExistence type="inferred from homology"/>
<gene>
    <name evidence="8" type="ORF">FHG66_05255</name>
</gene>
<dbReference type="OrthoDB" id="9779817at2"/>
<keyword evidence="6 7" id="KW-0472">Membrane</keyword>
<evidence type="ECO:0000256" key="1">
    <source>
        <dbReference type="ARBA" id="ARBA00004651"/>
    </source>
</evidence>
<protein>
    <submittedName>
        <fullName evidence="8">Flagellar biosynthetic protein FliR</fullName>
    </submittedName>
</protein>
<dbReference type="RefSeq" id="WP_139075688.1">
    <property type="nucleotide sequence ID" value="NZ_VDFU01000004.1"/>
</dbReference>
<feature type="transmembrane region" description="Helical" evidence="7">
    <location>
        <begin position="47"/>
        <end position="66"/>
    </location>
</feature>
<dbReference type="InterPro" id="IPR002010">
    <property type="entry name" value="T3SS_IM_R"/>
</dbReference>
<evidence type="ECO:0000313" key="8">
    <source>
        <dbReference type="EMBL" id="TNC51571.1"/>
    </source>
</evidence>
<feature type="transmembrane region" description="Helical" evidence="7">
    <location>
        <begin position="218"/>
        <end position="250"/>
    </location>
</feature>
<dbReference type="Proteomes" id="UP000305887">
    <property type="component" value="Unassembled WGS sequence"/>
</dbReference>
<dbReference type="Pfam" id="PF01311">
    <property type="entry name" value="Bac_export_1"/>
    <property type="match status" value="1"/>
</dbReference>
<sequence>MSPELLADLNPLIALVQGSLWAGFVVFLRVGAMLALLPLFGEMSIPARVRLGLGIAFSLIVLPVVGDTLPPPGASSHILALTLSEVATGLAFGMFLRLFVLALQTAGTMAAQSTSLSQLFGSGPGGEPSPAMTHVLVIGGLALAAILGLHVQVAAYMIQSYALAPAGTILDPGMLLEAGVGEVGRTFALAFSLAAPFVAAALLYNVTLGVINRAMPQLMVTFIGAPALTAGGLMLFLVAAPVMLSVWIAAFQGFMANPFGNLP</sequence>
<organism evidence="8 9">
    <name type="scientific">Rubellimicrobium rubrum</name>
    <dbReference type="NCBI Taxonomy" id="2585369"/>
    <lineage>
        <taxon>Bacteria</taxon>
        <taxon>Pseudomonadati</taxon>
        <taxon>Pseudomonadota</taxon>
        <taxon>Alphaproteobacteria</taxon>
        <taxon>Rhodobacterales</taxon>
        <taxon>Roseobacteraceae</taxon>
        <taxon>Rubellimicrobium</taxon>
    </lineage>
</organism>
<dbReference type="GO" id="GO:0006605">
    <property type="term" value="P:protein targeting"/>
    <property type="evidence" value="ECO:0007669"/>
    <property type="project" value="InterPro"/>
</dbReference>
<dbReference type="GO" id="GO:0005886">
    <property type="term" value="C:plasma membrane"/>
    <property type="evidence" value="ECO:0007669"/>
    <property type="project" value="UniProtKB-SubCell"/>
</dbReference>
<comment type="subcellular location">
    <subcellularLocation>
        <location evidence="1">Cell membrane</location>
        <topology evidence="1">Multi-pass membrane protein</topology>
    </subcellularLocation>
</comment>